<evidence type="ECO:0000256" key="9">
    <source>
        <dbReference type="ARBA" id="ARBA00023136"/>
    </source>
</evidence>
<evidence type="ECO:0000256" key="10">
    <source>
        <dbReference type="ARBA" id="ARBA00023209"/>
    </source>
</evidence>
<dbReference type="GO" id="GO:0047184">
    <property type="term" value="F:1-acylglycerophosphocholine O-acyltransferase activity"/>
    <property type="evidence" value="ECO:0007669"/>
    <property type="project" value="TreeGrafter"/>
</dbReference>
<keyword evidence="10" id="KW-0594">Phospholipid biosynthesis</keyword>
<comment type="similarity">
    <text evidence="3">Belongs to the 1-acyl-sn-glycerol-3-phosphate acyltransferase family.</text>
</comment>
<sequence length="511" mass="56856">MTAMGRYGNHKSAPRYPHPFVNEVQLSSAQKIRGVLLGAVLFPTRLALAALFFLLMWPFAKLRLAGLSAKQRAEPVQGWRRWLLHPIILLLSRAVFFSLGFFWIRIKGRRADPREAPMLAVAPHSSFLDILILCPAALPTVVSRSENSSLPIIGALLEFNQSLVVSRKDPESRRRCAAQLKERLTSNGRWPQMLLFPEGTTTNGQALIKFKLGAFMAGVPVQPVLLSYPNKLNTVCWTWKGTDWMEVVWHTASQLYTNITVEYLPVYTPSQEEKANPTLYAANVQKLMAEKLGIPATDYVLEGKIPVQRMGCLSLPVEAPGRETLTLLQRAGLSTSSVESALRRMMDRCQSGRESCVGVEELGSLLQLKDKRRAVDIFGLYSKEGRMDLRQLCLSVAAVSGLWSLESLIQIAFTLFDGERKGSLTSGEFKELLVALVGFSQNNTEELYSGISSRGQPTQEDLRTLLTDHPTYQKLFREYLKPVDVSGHGVLGNGIKELVINGSATSHKKDD</sequence>
<keyword evidence="6 14" id="KW-0812">Transmembrane</keyword>
<keyword evidence="7 14" id="KW-1133">Transmembrane helix</keyword>
<dbReference type="PROSITE" id="PS50222">
    <property type="entry name" value="EF_HAND_2"/>
    <property type="match status" value="1"/>
</dbReference>
<keyword evidence="11" id="KW-1208">Phospholipid metabolism</keyword>
<dbReference type="GO" id="GO:0042171">
    <property type="term" value="F:lysophosphatidic acid acyltransferase activity"/>
    <property type="evidence" value="ECO:0007669"/>
    <property type="project" value="TreeGrafter"/>
</dbReference>
<name>A0A3B3SJY5_9TELE</name>
<keyword evidence="12" id="KW-0012">Acyltransferase</keyword>
<evidence type="ECO:0000256" key="13">
    <source>
        <dbReference type="ARBA" id="ARBA00025707"/>
    </source>
</evidence>
<keyword evidence="4" id="KW-0444">Lipid biosynthesis</keyword>
<dbReference type="GO" id="GO:0005509">
    <property type="term" value="F:calcium ion binding"/>
    <property type="evidence" value="ECO:0007669"/>
    <property type="project" value="InterPro"/>
</dbReference>
<comment type="pathway">
    <text evidence="2">Lipid metabolism; phospholipid metabolism.</text>
</comment>
<dbReference type="GO" id="GO:0016020">
    <property type="term" value="C:membrane"/>
    <property type="evidence" value="ECO:0007669"/>
    <property type="project" value="UniProtKB-SubCell"/>
</dbReference>
<dbReference type="SUPFAM" id="SSF47473">
    <property type="entry name" value="EF-hand"/>
    <property type="match status" value="1"/>
</dbReference>
<dbReference type="OrthoDB" id="272512at2759"/>
<evidence type="ECO:0000256" key="11">
    <source>
        <dbReference type="ARBA" id="ARBA00023264"/>
    </source>
</evidence>
<evidence type="ECO:0000256" key="6">
    <source>
        <dbReference type="ARBA" id="ARBA00022692"/>
    </source>
</evidence>
<dbReference type="SUPFAM" id="SSF69593">
    <property type="entry name" value="Glycerol-3-phosphate (1)-acyltransferase"/>
    <property type="match status" value="1"/>
</dbReference>
<evidence type="ECO:0000256" key="2">
    <source>
        <dbReference type="ARBA" id="ARBA00005074"/>
    </source>
</evidence>
<dbReference type="PANTHER" id="PTHR23063">
    <property type="entry name" value="PHOSPHOLIPID ACYLTRANSFERASE"/>
    <property type="match status" value="1"/>
</dbReference>
<keyword evidence="17" id="KW-1185">Reference proteome</keyword>
<dbReference type="CDD" id="cd07991">
    <property type="entry name" value="LPLAT_LPCAT1-like"/>
    <property type="match status" value="1"/>
</dbReference>
<dbReference type="InterPro" id="IPR002048">
    <property type="entry name" value="EF_hand_dom"/>
</dbReference>
<evidence type="ECO:0000313" key="17">
    <source>
        <dbReference type="Proteomes" id="UP000261540"/>
    </source>
</evidence>
<dbReference type="GO" id="GO:0008654">
    <property type="term" value="P:phospholipid biosynthetic process"/>
    <property type="evidence" value="ECO:0007669"/>
    <property type="project" value="UniProtKB-KW"/>
</dbReference>
<dbReference type="Ensembl" id="ENSPKIT00000011477.1">
    <property type="protein sequence ID" value="ENSPKIP00000030653.1"/>
    <property type="gene ID" value="ENSPKIG00000011415.1"/>
</dbReference>
<feature type="transmembrane region" description="Helical" evidence="14">
    <location>
        <begin position="82"/>
        <end position="104"/>
    </location>
</feature>
<reference evidence="16" key="1">
    <citation type="submission" date="2025-08" db="UniProtKB">
        <authorList>
            <consortium name="Ensembl"/>
        </authorList>
    </citation>
    <scope>IDENTIFICATION</scope>
</reference>
<evidence type="ECO:0000256" key="12">
    <source>
        <dbReference type="ARBA" id="ARBA00023315"/>
    </source>
</evidence>
<evidence type="ECO:0000256" key="14">
    <source>
        <dbReference type="SAM" id="Phobius"/>
    </source>
</evidence>
<dbReference type="GO" id="GO:0036151">
    <property type="term" value="P:phosphatidylcholine acyl-chain remodeling"/>
    <property type="evidence" value="ECO:0007669"/>
    <property type="project" value="TreeGrafter"/>
</dbReference>
<dbReference type="Gene3D" id="1.10.238.10">
    <property type="entry name" value="EF-hand"/>
    <property type="match status" value="1"/>
</dbReference>
<reference evidence="16" key="2">
    <citation type="submission" date="2025-09" db="UniProtKB">
        <authorList>
            <consortium name="Ensembl"/>
        </authorList>
    </citation>
    <scope>IDENTIFICATION</scope>
</reference>
<accession>A0A3B3SJY5</accession>
<evidence type="ECO:0000313" key="16">
    <source>
        <dbReference type="Ensembl" id="ENSPKIP00000030653.1"/>
    </source>
</evidence>
<comment type="pathway">
    <text evidence="13">Phospholipid metabolism.</text>
</comment>
<keyword evidence="9 14" id="KW-0472">Membrane</keyword>
<comment type="subcellular location">
    <subcellularLocation>
        <location evidence="1">Membrane</location>
    </subcellularLocation>
</comment>
<evidence type="ECO:0000259" key="15">
    <source>
        <dbReference type="PROSITE" id="PS50222"/>
    </source>
</evidence>
<dbReference type="InterPro" id="IPR002123">
    <property type="entry name" value="Plipid/glycerol_acylTrfase"/>
</dbReference>
<dbReference type="Pfam" id="PF01553">
    <property type="entry name" value="Acyltransferase"/>
    <property type="match status" value="1"/>
</dbReference>
<dbReference type="PANTHER" id="PTHR23063:SF7">
    <property type="entry name" value="LYSOPHOSPHOLIPID ACYLTRANSFERASE LPCAT4"/>
    <property type="match status" value="1"/>
</dbReference>
<feature type="transmembrane region" description="Helical" evidence="14">
    <location>
        <begin position="35"/>
        <end position="60"/>
    </location>
</feature>
<evidence type="ECO:0000256" key="7">
    <source>
        <dbReference type="ARBA" id="ARBA00022989"/>
    </source>
</evidence>
<dbReference type="CTD" id="254531"/>
<evidence type="ECO:0000256" key="5">
    <source>
        <dbReference type="ARBA" id="ARBA00022679"/>
    </source>
</evidence>
<evidence type="ECO:0000256" key="1">
    <source>
        <dbReference type="ARBA" id="ARBA00004370"/>
    </source>
</evidence>
<dbReference type="GO" id="GO:0005783">
    <property type="term" value="C:endoplasmic reticulum"/>
    <property type="evidence" value="ECO:0007669"/>
    <property type="project" value="TreeGrafter"/>
</dbReference>
<evidence type="ECO:0000256" key="8">
    <source>
        <dbReference type="ARBA" id="ARBA00023098"/>
    </source>
</evidence>
<evidence type="ECO:0000256" key="4">
    <source>
        <dbReference type="ARBA" id="ARBA00022516"/>
    </source>
</evidence>
<dbReference type="SMART" id="SM00563">
    <property type="entry name" value="PlsC"/>
    <property type="match status" value="1"/>
</dbReference>
<dbReference type="Proteomes" id="UP000261540">
    <property type="component" value="Unplaced"/>
</dbReference>
<keyword evidence="5" id="KW-0808">Transferase</keyword>
<dbReference type="InterPro" id="IPR045252">
    <property type="entry name" value="LPCAT1-like"/>
</dbReference>
<dbReference type="KEGG" id="pki:111856453"/>
<feature type="domain" description="EF-hand" evidence="15">
    <location>
        <begin position="404"/>
        <end position="439"/>
    </location>
</feature>
<dbReference type="GeneTree" id="ENSGT01030000234574"/>
<keyword evidence="8" id="KW-0443">Lipid metabolism</keyword>
<dbReference type="AlphaFoldDB" id="A0A3B3SJY5"/>
<protein>
    <submittedName>
        <fullName evidence="16">Lysophosphatidylcholine acyltransferase 4</fullName>
    </submittedName>
</protein>
<dbReference type="UniPathway" id="UPA00085"/>
<dbReference type="STRING" id="1676925.ENSPKIP00000030653"/>
<proteinExistence type="inferred from homology"/>
<dbReference type="InterPro" id="IPR011992">
    <property type="entry name" value="EF-hand-dom_pair"/>
</dbReference>
<evidence type="ECO:0000256" key="3">
    <source>
        <dbReference type="ARBA" id="ARBA00008655"/>
    </source>
</evidence>
<organism evidence="16 17">
    <name type="scientific">Paramormyrops kingsleyae</name>
    <dbReference type="NCBI Taxonomy" id="1676925"/>
    <lineage>
        <taxon>Eukaryota</taxon>
        <taxon>Metazoa</taxon>
        <taxon>Chordata</taxon>
        <taxon>Craniata</taxon>
        <taxon>Vertebrata</taxon>
        <taxon>Euteleostomi</taxon>
        <taxon>Actinopterygii</taxon>
        <taxon>Neopterygii</taxon>
        <taxon>Teleostei</taxon>
        <taxon>Osteoglossocephala</taxon>
        <taxon>Osteoglossomorpha</taxon>
        <taxon>Osteoglossiformes</taxon>
        <taxon>Mormyridae</taxon>
        <taxon>Paramormyrops</taxon>
    </lineage>
</organism>